<dbReference type="RefSeq" id="WP_103874815.1">
    <property type="nucleotide sequence ID" value="NZ_FNUY01000011.1"/>
</dbReference>
<dbReference type="EMBL" id="FNUY01000011">
    <property type="protein sequence ID" value="SEG74682.1"/>
    <property type="molecule type" value="Genomic_DNA"/>
</dbReference>
<proteinExistence type="predicted"/>
<dbReference type="InterPro" id="IPR009081">
    <property type="entry name" value="PP-bd_ACP"/>
</dbReference>
<dbReference type="OrthoDB" id="8162791at2"/>
<feature type="region of interest" description="Disordered" evidence="1">
    <location>
        <begin position="88"/>
        <end position="110"/>
    </location>
</feature>
<dbReference type="SUPFAM" id="SSF47336">
    <property type="entry name" value="ACP-like"/>
    <property type="match status" value="1"/>
</dbReference>
<dbReference type="Proteomes" id="UP000236743">
    <property type="component" value="Unassembled WGS sequence"/>
</dbReference>
<sequence length="110" mass="11998">MAELSVEEAGIIDRLLQIIADEGLVDRGKLEPHARLDEIGVSADDLVLIGNAIEREFDRDMLGDSELEQCTTVRELLDVIGARLAVPRPQELQQDDAQTGEVDSSDSRAG</sequence>
<reference evidence="3 4" key="1">
    <citation type="submission" date="2016-10" db="EMBL/GenBank/DDBJ databases">
        <authorList>
            <person name="de Groot N.N."/>
        </authorList>
    </citation>
    <scope>NUCLEOTIDE SEQUENCE [LARGE SCALE GENOMIC DNA]</scope>
    <source>
        <strain evidence="3 4">DSM 26656</strain>
    </source>
</reference>
<name>A0A1H6CNX1_9HYPH</name>
<keyword evidence="4" id="KW-1185">Reference proteome</keyword>
<dbReference type="AlphaFoldDB" id="A0A1H6CNX1"/>
<evidence type="ECO:0000256" key="1">
    <source>
        <dbReference type="SAM" id="MobiDB-lite"/>
    </source>
</evidence>
<feature type="domain" description="Carrier" evidence="2">
    <location>
        <begin position="6"/>
        <end position="84"/>
    </location>
</feature>
<evidence type="ECO:0000313" key="4">
    <source>
        <dbReference type="Proteomes" id="UP000236743"/>
    </source>
</evidence>
<accession>A0A1H6CNX1</accession>
<evidence type="ECO:0000259" key="2">
    <source>
        <dbReference type="PROSITE" id="PS50075"/>
    </source>
</evidence>
<dbReference type="Gene3D" id="1.10.1200.10">
    <property type="entry name" value="ACP-like"/>
    <property type="match status" value="1"/>
</dbReference>
<evidence type="ECO:0000313" key="3">
    <source>
        <dbReference type="EMBL" id="SEG74682.1"/>
    </source>
</evidence>
<dbReference type="InterPro" id="IPR036736">
    <property type="entry name" value="ACP-like_sf"/>
</dbReference>
<protein>
    <submittedName>
        <fullName evidence="3">Phosphopantetheine attachment site</fullName>
    </submittedName>
</protein>
<dbReference type="PROSITE" id="PS50075">
    <property type="entry name" value="CARRIER"/>
    <property type="match status" value="1"/>
</dbReference>
<gene>
    <name evidence="3" type="ORF">SAMN04488115_111120</name>
</gene>
<organism evidence="3 4">
    <name type="scientific">Bosea lathyri</name>
    <dbReference type="NCBI Taxonomy" id="1036778"/>
    <lineage>
        <taxon>Bacteria</taxon>
        <taxon>Pseudomonadati</taxon>
        <taxon>Pseudomonadota</taxon>
        <taxon>Alphaproteobacteria</taxon>
        <taxon>Hyphomicrobiales</taxon>
        <taxon>Boseaceae</taxon>
        <taxon>Bosea</taxon>
    </lineage>
</organism>